<dbReference type="PRINTS" id="PR00502">
    <property type="entry name" value="NUDIXFAMILY"/>
</dbReference>
<evidence type="ECO:0000256" key="2">
    <source>
        <dbReference type="ARBA" id="ARBA00022801"/>
    </source>
</evidence>
<dbReference type="InterPro" id="IPR015797">
    <property type="entry name" value="NUDIX_hydrolase-like_dom_sf"/>
</dbReference>
<feature type="domain" description="Nudix hydrolase" evidence="4">
    <location>
        <begin position="11"/>
        <end position="145"/>
    </location>
</feature>
<dbReference type="STRING" id="1182568.SU48_11225"/>
<reference evidence="5 6" key="1">
    <citation type="submission" date="2015-01" db="EMBL/GenBank/DDBJ databases">
        <title>Deinococcus puniceus/DY1/ whole genome sequencing.</title>
        <authorList>
            <person name="Kim M.K."/>
            <person name="Srinivasan S."/>
            <person name="Lee J.-J."/>
        </authorList>
    </citation>
    <scope>NUCLEOTIDE SEQUENCE [LARGE SCALE GENOMIC DNA]</scope>
    <source>
        <strain evidence="5 6">DY1</strain>
    </source>
</reference>
<sequence length="158" mass="17437">MQYDETLHIPVTLRSAGVVVIDAAGAVLLVQEGKPGSRGLWHFPAGGVEEGENPQDAAVREAWEETGLRVRPIKLLNTLLGKMPDGVLILRFAWLAEVIGPTLAPAPRPEFAAEVQEARYFSRLEVDALYAARQLRMHHTKLFIDAAFAEWERAEALA</sequence>
<dbReference type="InterPro" id="IPR000086">
    <property type="entry name" value="NUDIX_hydrolase_dom"/>
</dbReference>
<name>A0A172TB35_9DEIO</name>
<dbReference type="PANTHER" id="PTHR43046:SF14">
    <property type="entry name" value="MUTT_NUDIX FAMILY PROTEIN"/>
    <property type="match status" value="1"/>
</dbReference>
<evidence type="ECO:0000313" key="6">
    <source>
        <dbReference type="Proteomes" id="UP000077363"/>
    </source>
</evidence>
<evidence type="ECO:0000256" key="1">
    <source>
        <dbReference type="ARBA" id="ARBA00001946"/>
    </source>
</evidence>
<dbReference type="PROSITE" id="PS00893">
    <property type="entry name" value="NUDIX_BOX"/>
    <property type="match status" value="1"/>
</dbReference>
<accession>A0A172TB35</accession>
<evidence type="ECO:0000259" key="4">
    <source>
        <dbReference type="PROSITE" id="PS51462"/>
    </source>
</evidence>
<dbReference type="SUPFAM" id="SSF55811">
    <property type="entry name" value="Nudix"/>
    <property type="match status" value="1"/>
</dbReference>
<dbReference type="AlphaFoldDB" id="A0A172TB35"/>
<dbReference type="Gene3D" id="3.90.79.10">
    <property type="entry name" value="Nucleoside Triphosphate Pyrophosphohydrolase"/>
    <property type="match status" value="1"/>
</dbReference>
<dbReference type="PATRIC" id="fig|1182568.3.peg.2328"/>
<dbReference type="PANTHER" id="PTHR43046">
    <property type="entry name" value="GDP-MANNOSE MANNOSYL HYDROLASE"/>
    <property type="match status" value="1"/>
</dbReference>
<keyword evidence="2 3" id="KW-0378">Hydrolase</keyword>
<organism evidence="5 6">
    <name type="scientific">Deinococcus puniceus</name>
    <dbReference type="NCBI Taxonomy" id="1182568"/>
    <lineage>
        <taxon>Bacteria</taxon>
        <taxon>Thermotogati</taxon>
        <taxon>Deinococcota</taxon>
        <taxon>Deinococci</taxon>
        <taxon>Deinococcales</taxon>
        <taxon>Deinococcaceae</taxon>
        <taxon>Deinococcus</taxon>
    </lineage>
</organism>
<comment type="cofactor">
    <cofactor evidence="1">
        <name>Mg(2+)</name>
        <dbReference type="ChEBI" id="CHEBI:18420"/>
    </cofactor>
</comment>
<dbReference type="EMBL" id="CP011387">
    <property type="protein sequence ID" value="ANE44239.1"/>
    <property type="molecule type" value="Genomic_DNA"/>
</dbReference>
<dbReference type="InterPro" id="IPR020476">
    <property type="entry name" value="Nudix_hydrolase"/>
</dbReference>
<dbReference type="GO" id="GO:0016787">
    <property type="term" value="F:hydrolase activity"/>
    <property type="evidence" value="ECO:0007669"/>
    <property type="project" value="UniProtKB-KW"/>
</dbReference>
<keyword evidence="6" id="KW-1185">Reference proteome</keyword>
<dbReference type="Pfam" id="PF00293">
    <property type="entry name" value="NUDIX"/>
    <property type="match status" value="1"/>
</dbReference>
<dbReference type="RefSeq" id="WP_064015326.1">
    <property type="nucleotide sequence ID" value="NZ_CP011387.1"/>
</dbReference>
<dbReference type="KEGG" id="dpu:SU48_11225"/>
<dbReference type="InterPro" id="IPR048157">
    <property type="entry name" value="Nud_hyd_Dein"/>
</dbReference>
<dbReference type="OrthoDB" id="9787476at2"/>
<dbReference type="NCBIfam" id="NF041652">
    <property type="entry name" value="Nud_hyd_Dein"/>
    <property type="match status" value="1"/>
</dbReference>
<dbReference type="PROSITE" id="PS51462">
    <property type="entry name" value="NUDIX"/>
    <property type="match status" value="1"/>
</dbReference>
<protein>
    <submittedName>
        <fullName evidence="5">DNA mismatch repair protein MutT</fullName>
    </submittedName>
</protein>
<gene>
    <name evidence="5" type="ORF">SU48_11225</name>
</gene>
<dbReference type="InterPro" id="IPR020084">
    <property type="entry name" value="NUDIX_hydrolase_CS"/>
</dbReference>
<evidence type="ECO:0000313" key="5">
    <source>
        <dbReference type="EMBL" id="ANE44239.1"/>
    </source>
</evidence>
<comment type="similarity">
    <text evidence="3">Belongs to the Nudix hydrolase family.</text>
</comment>
<dbReference type="Proteomes" id="UP000077363">
    <property type="component" value="Chromosome"/>
</dbReference>
<proteinExistence type="inferred from homology"/>
<evidence type="ECO:0000256" key="3">
    <source>
        <dbReference type="RuleBase" id="RU003476"/>
    </source>
</evidence>